<feature type="domain" description="Aminotransferase class I/classII large" evidence="3">
    <location>
        <begin position="25"/>
        <end position="354"/>
    </location>
</feature>
<dbReference type="PANTHER" id="PTHR42885:SF1">
    <property type="entry name" value="THREONINE-PHOSPHATE DECARBOXYLASE"/>
    <property type="match status" value="1"/>
</dbReference>
<dbReference type="Gene3D" id="3.40.640.10">
    <property type="entry name" value="Type I PLP-dependent aspartate aminotransferase-like (Major domain)"/>
    <property type="match status" value="1"/>
</dbReference>
<keyword evidence="4" id="KW-0456">Lyase</keyword>
<proteinExistence type="predicted"/>
<dbReference type="PANTHER" id="PTHR42885">
    <property type="entry name" value="HISTIDINOL-PHOSPHATE AMINOTRANSFERASE-RELATED"/>
    <property type="match status" value="1"/>
</dbReference>
<evidence type="ECO:0000256" key="2">
    <source>
        <dbReference type="ARBA" id="ARBA00022898"/>
    </source>
</evidence>
<organism evidence="4 5">
    <name type="scientific">Peptoniphilus stercorisuis</name>
    <dbReference type="NCBI Taxonomy" id="1436965"/>
    <lineage>
        <taxon>Bacteria</taxon>
        <taxon>Bacillati</taxon>
        <taxon>Bacillota</taxon>
        <taxon>Tissierellia</taxon>
        <taxon>Tissierellales</taxon>
        <taxon>Peptoniphilaceae</taxon>
        <taxon>Peptoniphilus</taxon>
    </lineage>
</organism>
<dbReference type="Gene3D" id="3.90.1150.10">
    <property type="entry name" value="Aspartate Aminotransferase, domain 1"/>
    <property type="match status" value="1"/>
</dbReference>
<keyword evidence="5" id="KW-1185">Reference proteome</keyword>
<dbReference type="CDD" id="cd00609">
    <property type="entry name" value="AAT_like"/>
    <property type="match status" value="1"/>
</dbReference>
<dbReference type="Pfam" id="PF00155">
    <property type="entry name" value="Aminotran_1_2"/>
    <property type="match status" value="1"/>
</dbReference>
<dbReference type="InterPro" id="IPR004839">
    <property type="entry name" value="Aminotransferase_I/II_large"/>
</dbReference>
<keyword evidence="2" id="KW-0663">Pyridoxal phosphate</keyword>
<protein>
    <submittedName>
        <fullName evidence="4">Threonine-phosphate decarboxylase</fullName>
        <ecNumber evidence="4">4.1.1.81</ecNumber>
    </submittedName>
</protein>
<dbReference type="SUPFAM" id="SSF53383">
    <property type="entry name" value="PLP-dependent transferases"/>
    <property type="match status" value="1"/>
</dbReference>
<dbReference type="EC" id="4.1.1.81" evidence="4"/>
<dbReference type="InterPro" id="IPR015424">
    <property type="entry name" value="PyrdxlP-dep_Trfase"/>
</dbReference>
<sequence>MVKKDKHGANLFELSKKFNFKIEDIRDFSSNINPLGPSKIALEKLKENLNLVTTYPDPEYIDLKNSISNYVNANFDDIFLGSGTTQLLREYISLVSPKNSLLLSPCYSEYENELSKLDGTIHHYKLTEEKNFKIDVKEIIDYINENKIELFVFANPNNPTGTILNVEEIEEILQNTNTKILIDETYVEFTNTLVYSSIPLTKKYKNLFVTRGVSKFFASPGIRLGYGITSDEKTKEIFYKNSMLWNITIFSDIMGRYMFDDTSYQNTVYNFIREERDYATSELSKIDNIKVYRSEGNFVLCKILNEKTANDLRENLLKDALVIRDCSSFLGLNEKYFRFCILDKEDNRKLVEKIKDFFN</sequence>
<name>A0ABS4KBI1_9FIRM</name>
<evidence type="ECO:0000256" key="1">
    <source>
        <dbReference type="ARBA" id="ARBA00001933"/>
    </source>
</evidence>
<reference evidence="4 5" key="1">
    <citation type="submission" date="2021-03" db="EMBL/GenBank/DDBJ databases">
        <title>Genomic Encyclopedia of Type Strains, Phase IV (KMG-IV): sequencing the most valuable type-strain genomes for metagenomic binning, comparative biology and taxonomic classification.</title>
        <authorList>
            <person name="Goeker M."/>
        </authorList>
    </citation>
    <scope>NUCLEOTIDE SEQUENCE [LARGE SCALE GENOMIC DNA]</scope>
    <source>
        <strain evidence="4 5">DSM 27563</strain>
    </source>
</reference>
<dbReference type="InterPro" id="IPR015421">
    <property type="entry name" value="PyrdxlP-dep_Trfase_major"/>
</dbReference>
<evidence type="ECO:0000313" key="5">
    <source>
        <dbReference type="Proteomes" id="UP001519306"/>
    </source>
</evidence>
<gene>
    <name evidence="4" type="ORF">J2Z71_000121</name>
</gene>
<evidence type="ECO:0000313" key="4">
    <source>
        <dbReference type="EMBL" id="MBP2024606.1"/>
    </source>
</evidence>
<dbReference type="GO" id="GO:0048472">
    <property type="term" value="F:threonine-phosphate decarboxylase activity"/>
    <property type="evidence" value="ECO:0007669"/>
    <property type="project" value="UniProtKB-EC"/>
</dbReference>
<evidence type="ECO:0000259" key="3">
    <source>
        <dbReference type="Pfam" id="PF00155"/>
    </source>
</evidence>
<dbReference type="EMBL" id="JAGGLJ010000001">
    <property type="protein sequence ID" value="MBP2024606.1"/>
    <property type="molecule type" value="Genomic_DNA"/>
</dbReference>
<dbReference type="Proteomes" id="UP001519306">
    <property type="component" value="Unassembled WGS sequence"/>
</dbReference>
<accession>A0ABS4KBI1</accession>
<comment type="caution">
    <text evidence="4">The sequence shown here is derived from an EMBL/GenBank/DDBJ whole genome shotgun (WGS) entry which is preliminary data.</text>
</comment>
<dbReference type="RefSeq" id="WP_210059909.1">
    <property type="nucleotide sequence ID" value="NZ_JAGGLJ010000001.1"/>
</dbReference>
<comment type="cofactor">
    <cofactor evidence="1">
        <name>pyridoxal 5'-phosphate</name>
        <dbReference type="ChEBI" id="CHEBI:597326"/>
    </cofactor>
</comment>
<dbReference type="InterPro" id="IPR015422">
    <property type="entry name" value="PyrdxlP-dep_Trfase_small"/>
</dbReference>